<sequence>MKINGFTSFKLTICAAALAVGGGLQAQSSDEAGATEEAKVSEKLICKTVRDIRSRARKNKVCMTKKQWIAVARSGNSLARSIVSGAASGKWDVLERDDGAM</sequence>
<dbReference type="EMBL" id="AP019389">
    <property type="protein sequence ID" value="BBI20189.1"/>
    <property type="molecule type" value="Genomic_DNA"/>
</dbReference>
<gene>
    <name evidence="1" type="ORF">EKJ_10360</name>
</gene>
<organism evidence="1 2">
    <name type="scientific">Qipengyuania flava</name>
    <dbReference type="NCBI Taxonomy" id="192812"/>
    <lineage>
        <taxon>Bacteria</taxon>
        <taxon>Pseudomonadati</taxon>
        <taxon>Pseudomonadota</taxon>
        <taxon>Alphaproteobacteria</taxon>
        <taxon>Sphingomonadales</taxon>
        <taxon>Erythrobacteraceae</taxon>
        <taxon>Qipengyuania</taxon>
    </lineage>
</organism>
<evidence type="ECO:0000313" key="2">
    <source>
        <dbReference type="Proteomes" id="UP000290057"/>
    </source>
</evidence>
<dbReference type="RefSeq" id="WP_067462788.1">
    <property type="nucleotide sequence ID" value="NZ_AP019389.1"/>
</dbReference>
<evidence type="ECO:0000313" key="1">
    <source>
        <dbReference type="EMBL" id="BBI20189.1"/>
    </source>
</evidence>
<accession>A0A222EVW6</accession>
<dbReference type="Proteomes" id="UP000290057">
    <property type="component" value="Chromosome"/>
</dbReference>
<dbReference type="KEGG" id="efv:CHH26_12550"/>
<reference evidence="1 2" key="1">
    <citation type="submission" date="2019-01" db="EMBL/GenBank/DDBJ databases">
        <title>Complete genome sequence of Erythrobacter flavus KJ5.</title>
        <authorList>
            <person name="Kanesaki Y."/>
            <person name="Brotosudarmo T."/>
            <person name="Moriuchi R."/>
            <person name="Awai K."/>
        </authorList>
    </citation>
    <scope>NUCLEOTIDE SEQUENCE [LARGE SCALE GENOMIC DNA]</scope>
    <source>
        <strain evidence="1 2">KJ5</strain>
    </source>
</reference>
<keyword evidence="2" id="KW-1185">Reference proteome</keyword>
<protein>
    <submittedName>
        <fullName evidence="1">Uncharacterized protein</fullName>
    </submittedName>
</protein>
<dbReference type="AlphaFoldDB" id="A0A222EVW6"/>
<name>A0A222EVW6_9SPHN</name>
<proteinExistence type="predicted"/>